<dbReference type="InterPro" id="IPR002173">
    <property type="entry name" value="Carboh/pur_kinase_PfkB_CS"/>
</dbReference>
<evidence type="ECO:0000256" key="2">
    <source>
        <dbReference type="ARBA" id="ARBA00022777"/>
    </source>
</evidence>
<organism evidence="4 5">
    <name type="scientific">Saccharothrix australiensis</name>
    <dbReference type="NCBI Taxonomy" id="2072"/>
    <lineage>
        <taxon>Bacteria</taxon>
        <taxon>Bacillati</taxon>
        <taxon>Actinomycetota</taxon>
        <taxon>Actinomycetes</taxon>
        <taxon>Pseudonocardiales</taxon>
        <taxon>Pseudonocardiaceae</taxon>
        <taxon>Saccharothrix</taxon>
    </lineage>
</organism>
<reference evidence="4 5" key="1">
    <citation type="submission" date="2018-10" db="EMBL/GenBank/DDBJ databases">
        <title>Sequencing the genomes of 1000 actinobacteria strains.</title>
        <authorList>
            <person name="Klenk H.-P."/>
        </authorList>
    </citation>
    <scope>NUCLEOTIDE SEQUENCE [LARGE SCALE GENOMIC DNA]</scope>
    <source>
        <strain evidence="4 5">DSM 43800</strain>
    </source>
</reference>
<dbReference type="PANTHER" id="PTHR10584">
    <property type="entry name" value="SUGAR KINASE"/>
    <property type="match status" value="1"/>
</dbReference>
<dbReference type="InterPro" id="IPR029056">
    <property type="entry name" value="Ribokinase-like"/>
</dbReference>
<dbReference type="SUPFAM" id="SSF53613">
    <property type="entry name" value="Ribokinase-like"/>
    <property type="match status" value="1"/>
</dbReference>
<feature type="domain" description="Carbohydrate kinase PfkB" evidence="3">
    <location>
        <begin position="17"/>
        <end position="275"/>
    </location>
</feature>
<gene>
    <name evidence="4" type="ORF">C8E97_2409</name>
</gene>
<dbReference type="AlphaFoldDB" id="A0A495VYK5"/>
<protein>
    <submittedName>
        <fullName evidence="4">Pseudouridine kinase</fullName>
    </submittedName>
</protein>
<dbReference type="EMBL" id="RBXO01000001">
    <property type="protein sequence ID" value="RKT53827.1"/>
    <property type="molecule type" value="Genomic_DNA"/>
</dbReference>
<dbReference type="Gene3D" id="3.40.1190.20">
    <property type="match status" value="1"/>
</dbReference>
<keyword evidence="5" id="KW-1185">Reference proteome</keyword>
<dbReference type="Pfam" id="PF00294">
    <property type="entry name" value="PfkB"/>
    <property type="match status" value="1"/>
</dbReference>
<dbReference type="GO" id="GO:0016301">
    <property type="term" value="F:kinase activity"/>
    <property type="evidence" value="ECO:0007669"/>
    <property type="project" value="UniProtKB-KW"/>
</dbReference>
<keyword evidence="2 4" id="KW-0418">Kinase</keyword>
<proteinExistence type="predicted"/>
<sequence>MVRDRKWLRADDLGPPGGARVWHLVSGHGGIGRNVCENLGRLGAEPAFVGLTEPGAAGEEFERRLVDCGTRLFVRPATGGIGRFDCEIDRAGELAGFTIRLPASGELGWDVVATATDWLRTAGMVVVETGLPEPMLHRLRSWTRSHGVPLCGLPTRVRDFGPRWTVLTGLDLLVLNRDEAAALLDRPGVDPAEAAVRLTARGIGTVVVTSGAAGAVSAERGGPPRAYPVETVECADTTGAGDAFVAGLAAGLGGGLPLPAAIRLGLRASEVTVRCLWSTCSLVSGLAPAGVRCP</sequence>
<dbReference type="InterPro" id="IPR011611">
    <property type="entry name" value="PfkB_dom"/>
</dbReference>
<evidence type="ECO:0000313" key="5">
    <source>
        <dbReference type="Proteomes" id="UP000282084"/>
    </source>
</evidence>
<evidence type="ECO:0000256" key="1">
    <source>
        <dbReference type="ARBA" id="ARBA00022679"/>
    </source>
</evidence>
<name>A0A495VYK5_9PSEU</name>
<dbReference type="OrthoDB" id="4145963at2"/>
<dbReference type="PROSITE" id="PS00584">
    <property type="entry name" value="PFKB_KINASES_2"/>
    <property type="match status" value="1"/>
</dbReference>
<dbReference type="Proteomes" id="UP000282084">
    <property type="component" value="Unassembled WGS sequence"/>
</dbReference>
<keyword evidence="1" id="KW-0808">Transferase</keyword>
<evidence type="ECO:0000313" key="4">
    <source>
        <dbReference type="EMBL" id="RKT53827.1"/>
    </source>
</evidence>
<comment type="caution">
    <text evidence="4">The sequence shown here is derived from an EMBL/GenBank/DDBJ whole genome shotgun (WGS) entry which is preliminary data.</text>
</comment>
<evidence type="ECO:0000259" key="3">
    <source>
        <dbReference type="Pfam" id="PF00294"/>
    </source>
</evidence>
<dbReference type="PANTHER" id="PTHR10584:SF166">
    <property type="entry name" value="RIBOKINASE"/>
    <property type="match status" value="1"/>
</dbReference>
<accession>A0A495VYK5</accession>